<proteinExistence type="predicted"/>
<evidence type="ECO:0000256" key="1">
    <source>
        <dbReference type="SAM" id="SignalP"/>
    </source>
</evidence>
<dbReference type="EMBL" id="CP024728">
    <property type="protein sequence ID" value="ATV32076.1"/>
    <property type="molecule type" value="Genomic_DNA"/>
</dbReference>
<dbReference type="EMBL" id="AP014598">
    <property type="protein sequence ID" value="BAU19122.1"/>
    <property type="molecule type" value="Genomic_DNA"/>
</dbReference>
<feature type="chain" id="PRO_5014037292" description="DUF4252 domain-containing protein" evidence="1">
    <location>
        <begin position="24"/>
        <end position="145"/>
    </location>
</feature>
<feature type="signal peptide" evidence="1">
    <location>
        <begin position="1"/>
        <end position="23"/>
    </location>
</feature>
<evidence type="ECO:0000313" key="4">
    <source>
        <dbReference type="Proteomes" id="UP000217431"/>
    </source>
</evidence>
<dbReference type="STRING" id="28131.BWX40_10490"/>
<keyword evidence="1" id="KW-0732">Signal</keyword>
<reference evidence="3 4" key="1">
    <citation type="journal article" date="2016" name="DNA Res.">
        <title>The complete genome sequencing of Prevotella intermedia strain OMA14 and a subsequent fine-scale, intra-species genomic comparison reveal an unusual amplification of conjugative and mobile transposons and identify a novel Prevotella-lineage-specific repeat.</title>
        <authorList>
            <person name="Naito M."/>
            <person name="Ogura Y."/>
            <person name="Itoh T."/>
            <person name="Shoji M."/>
            <person name="Okamoto M."/>
            <person name="Hayashi T."/>
            <person name="Nakayama K."/>
        </authorList>
    </citation>
    <scope>NUCLEOTIDE SEQUENCE [LARGE SCALE GENOMIC DNA]</scope>
    <source>
        <strain evidence="3 4">OMA14</strain>
    </source>
</reference>
<accession>A0A0T7APT3</accession>
<evidence type="ECO:0000313" key="2">
    <source>
        <dbReference type="EMBL" id="ATV32076.1"/>
    </source>
</evidence>
<dbReference type="RefSeq" id="WP_096409130.1">
    <property type="nucleotide sequence ID" value="NZ_AP014598.1"/>
</dbReference>
<evidence type="ECO:0000313" key="5">
    <source>
        <dbReference type="Proteomes" id="UP000230742"/>
    </source>
</evidence>
<evidence type="ECO:0000313" key="3">
    <source>
        <dbReference type="EMBL" id="BAU19122.1"/>
    </source>
</evidence>
<dbReference type="AlphaFoldDB" id="A0A0T7APT3"/>
<dbReference type="Proteomes" id="UP000230742">
    <property type="component" value="Chromosome 2"/>
</dbReference>
<sequence>MKNKTIRIILTLCLLVVLMPASAQSDLQTGIAFERFGKAQNCKMVVLNDATLRGYKLKVYKSLTYKKIGASIAPYLNADRKKARKIREIVDDGKVTSGYYMLPPLPSGYNRYILFSNAPNDSGAIIYIEGTLGPDDIMKLCYNKR</sequence>
<name>A0A0T7APT3_PREIN</name>
<dbReference type="Proteomes" id="UP000217431">
    <property type="component" value="Chromosome II"/>
</dbReference>
<evidence type="ECO:0008006" key="6">
    <source>
        <dbReference type="Google" id="ProtNLM"/>
    </source>
</evidence>
<protein>
    <recommendedName>
        <fullName evidence="6">DUF4252 domain-containing protein</fullName>
    </recommendedName>
</protein>
<dbReference type="InterPro" id="IPR046090">
    <property type="entry name" value="DUF6108"/>
</dbReference>
<dbReference type="Pfam" id="PF19603">
    <property type="entry name" value="DUF6108"/>
    <property type="match status" value="1"/>
</dbReference>
<gene>
    <name evidence="2" type="ORF">CTM46_11325</name>
    <name evidence="3" type="ORF">PIOMA14_II_0618</name>
</gene>
<organism evidence="3 4">
    <name type="scientific">Prevotella intermedia</name>
    <dbReference type="NCBI Taxonomy" id="28131"/>
    <lineage>
        <taxon>Bacteria</taxon>
        <taxon>Pseudomonadati</taxon>
        <taxon>Bacteroidota</taxon>
        <taxon>Bacteroidia</taxon>
        <taxon>Bacteroidales</taxon>
        <taxon>Prevotellaceae</taxon>
        <taxon>Prevotella</taxon>
    </lineage>
</organism>
<reference evidence="2 5" key="2">
    <citation type="submission" date="2017-11" db="EMBL/GenBank/DDBJ databases">
        <title>Genome sequencing of Prevotella intermedia KCOM 1949.</title>
        <authorList>
            <person name="Kook J.-K."/>
            <person name="Park S.-N."/>
            <person name="Lim Y.K."/>
        </authorList>
    </citation>
    <scope>NUCLEOTIDE SEQUENCE [LARGE SCALE GENOMIC DNA]</scope>
    <source>
        <strain evidence="2 5">KCOM 1949</strain>
    </source>
</reference>